<dbReference type="PROSITE" id="PS51144">
    <property type="entry name" value="ALPHA_CA_2"/>
    <property type="match status" value="1"/>
</dbReference>
<dbReference type="InterPro" id="IPR001148">
    <property type="entry name" value="CA_dom"/>
</dbReference>
<dbReference type="Proteomes" id="UP000244722">
    <property type="component" value="Unassembled WGS sequence"/>
</dbReference>
<name>A0A2T6ZWM7_TUBBO</name>
<evidence type="ECO:0000313" key="9">
    <source>
        <dbReference type="Proteomes" id="UP000244722"/>
    </source>
</evidence>
<evidence type="ECO:0000256" key="4">
    <source>
        <dbReference type="ARBA" id="ARBA00022833"/>
    </source>
</evidence>
<keyword evidence="9" id="KW-1185">Reference proteome</keyword>
<accession>A0A2T6ZWM7</accession>
<comment type="catalytic activity">
    <reaction evidence="6">
        <text>hydrogencarbonate + H(+) = CO2 + H2O</text>
        <dbReference type="Rhea" id="RHEA:10748"/>
        <dbReference type="ChEBI" id="CHEBI:15377"/>
        <dbReference type="ChEBI" id="CHEBI:15378"/>
        <dbReference type="ChEBI" id="CHEBI:16526"/>
        <dbReference type="ChEBI" id="CHEBI:17544"/>
        <dbReference type="EC" id="4.2.1.1"/>
    </reaction>
</comment>
<dbReference type="EC" id="4.2.1.1" evidence="2"/>
<evidence type="ECO:0000256" key="5">
    <source>
        <dbReference type="ARBA" id="ARBA00023239"/>
    </source>
</evidence>
<evidence type="ECO:0000256" key="2">
    <source>
        <dbReference type="ARBA" id="ARBA00012925"/>
    </source>
</evidence>
<dbReference type="GO" id="GO:0008270">
    <property type="term" value="F:zinc ion binding"/>
    <property type="evidence" value="ECO:0007669"/>
    <property type="project" value="InterPro"/>
</dbReference>
<dbReference type="AlphaFoldDB" id="A0A2T6ZWM7"/>
<dbReference type="PANTHER" id="PTHR18952">
    <property type="entry name" value="CARBONIC ANHYDRASE"/>
    <property type="match status" value="1"/>
</dbReference>
<dbReference type="GO" id="GO:0004089">
    <property type="term" value="F:carbonate dehydratase activity"/>
    <property type="evidence" value="ECO:0007669"/>
    <property type="project" value="UniProtKB-EC"/>
</dbReference>
<keyword evidence="4" id="KW-0862">Zinc</keyword>
<keyword evidence="5" id="KW-0456">Lyase</keyword>
<dbReference type="STRING" id="42251.A0A2T6ZWM7"/>
<dbReference type="SMART" id="SM01057">
    <property type="entry name" value="Carb_anhydrase"/>
    <property type="match status" value="1"/>
</dbReference>
<evidence type="ECO:0000256" key="6">
    <source>
        <dbReference type="ARBA" id="ARBA00048348"/>
    </source>
</evidence>
<feature type="domain" description="Alpha-carbonic anhydrase" evidence="7">
    <location>
        <begin position="1"/>
        <end position="236"/>
    </location>
</feature>
<dbReference type="Pfam" id="PF00194">
    <property type="entry name" value="Carb_anhydrase"/>
    <property type="match status" value="1"/>
</dbReference>
<dbReference type="CDD" id="cd03124">
    <property type="entry name" value="alpha_CA_prokaryotic_like"/>
    <property type="match status" value="1"/>
</dbReference>
<reference evidence="8 9" key="1">
    <citation type="submission" date="2017-04" db="EMBL/GenBank/DDBJ databases">
        <title>Draft genome sequence of Tuber borchii Vittad., a whitish edible truffle.</title>
        <authorList>
            <consortium name="DOE Joint Genome Institute"/>
            <person name="Murat C."/>
            <person name="Kuo A."/>
            <person name="Barry K.W."/>
            <person name="Clum A."/>
            <person name="Dockter R.B."/>
            <person name="Fauchery L."/>
            <person name="Iotti M."/>
            <person name="Kohler A."/>
            <person name="Labutti K."/>
            <person name="Lindquist E.A."/>
            <person name="Lipzen A."/>
            <person name="Ohm R.A."/>
            <person name="Wang M."/>
            <person name="Grigoriev I.V."/>
            <person name="Zambonelli A."/>
            <person name="Martin F.M."/>
        </authorList>
    </citation>
    <scope>NUCLEOTIDE SEQUENCE [LARGE SCALE GENOMIC DNA]</scope>
    <source>
        <strain evidence="8 9">Tbo3840</strain>
    </source>
</reference>
<evidence type="ECO:0000256" key="1">
    <source>
        <dbReference type="ARBA" id="ARBA00010718"/>
    </source>
</evidence>
<dbReference type="InterPro" id="IPR041891">
    <property type="entry name" value="Alpha_CA_prokaryot-like"/>
</dbReference>
<organism evidence="8 9">
    <name type="scientific">Tuber borchii</name>
    <name type="common">White truffle</name>
    <dbReference type="NCBI Taxonomy" id="42251"/>
    <lineage>
        <taxon>Eukaryota</taxon>
        <taxon>Fungi</taxon>
        <taxon>Dikarya</taxon>
        <taxon>Ascomycota</taxon>
        <taxon>Pezizomycotina</taxon>
        <taxon>Pezizomycetes</taxon>
        <taxon>Pezizales</taxon>
        <taxon>Tuberaceae</taxon>
        <taxon>Tuber</taxon>
    </lineage>
</organism>
<feature type="non-terminal residue" evidence="8">
    <location>
        <position position="1"/>
    </location>
</feature>
<proteinExistence type="inferred from homology"/>
<feature type="non-terminal residue" evidence="8">
    <location>
        <position position="236"/>
    </location>
</feature>
<dbReference type="EMBL" id="NESQ01000078">
    <property type="protein sequence ID" value="PUU79892.1"/>
    <property type="molecule type" value="Genomic_DNA"/>
</dbReference>
<sequence>SYGYSGPTGPNVWHKMSPQWKECATSKQQSPIDVRATTTLAVKGSKFLYPPLAVFEIFYDAYALRVQLAPKGFHEFTAVLGGQRYSLVQFHFQLPGEHTLEGEYFPVEIHFVHESVDVPGKLAVVGIFGDFLKGTEAPDPIFSSLKLQLEALGRNKSARLPVLVDLKNIAKNIETSTIRYYNGSLPSPPCSEGVLWYVSETPLRLGNEEFQGLKKITKFNSRHIQNDIGLPNLLAM</sequence>
<comment type="similarity">
    <text evidence="1">Belongs to the alpha-carbonic anhydrase family.</text>
</comment>
<dbReference type="SUPFAM" id="SSF51069">
    <property type="entry name" value="Carbonic anhydrase"/>
    <property type="match status" value="1"/>
</dbReference>
<evidence type="ECO:0000256" key="3">
    <source>
        <dbReference type="ARBA" id="ARBA00022723"/>
    </source>
</evidence>
<dbReference type="OrthoDB" id="429145at2759"/>
<dbReference type="Gene3D" id="3.10.200.10">
    <property type="entry name" value="Alpha carbonic anhydrase"/>
    <property type="match status" value="1"/>
</dbReference>
<gene>
    <name evidence="8" type="ORF">B9Z19DRAFT_891350</name>
</gene>
<dbReference type="InterPro" id="IPR036398">
    <property type="entry name" value="CA_dom_sf"/>
</dbReference>
<dbReference type="PANTHER" id="PTHR18952:SF265">
    <property type="entry name" value="CARBONIC ANHYDRASE"/>
    <property type="match status" value="1"/>
</dbReference>
<keyword evidence="3" id="KW-0479">Metal-binding</keyword>
<evidence type="ECO:0000259" key="7">
    <source>
        <dbReference type="PROSITE" id="PS51144"/>
    </source>
</evidence>
<comment type="caution">
    <text evidence="8">The sequence shown here is derived from an EMBL/GenBank/DDBJ whole genome shotgun (WGS) entry which is preliminary data.</text>
</comment>
<dbReference type="InterPro" id="IPR023561">
    <property type="entry name" value="Carbonic_anhydrase_a-class"/>
</dbReference>
<protein>
    <recommendedName>
        <fullName evidence="2">carbonic anhydrase</fullName>
        <ecNumber evidence="2">4.2.1.1</ecNumber>
    </recommendedName>
</protein>
<evidence type="ECO:0000313" key="8">
    <source>
        <dbReference type="EMBL" id="PUU79892.1"/>
    </source>
</evidence>